<reference evidence="6" key="2">
    <citation type="submission" date="2021-04" db="EMBL/GenBank/DDBJ databases">
        <authorList>
            <person name="Gilroy R."/>
        </authorList>
    </citation>
    <scope>NUCLEOTIDE SEQUENCE</scope>
    <source>
        <strain evidence="6">14975</strain>
    </source>
</reference>
<evidence type="ECO:0000313" key="6">
    <source>
        <dbReference type="EMBL" id="HIX19365.1"/>
    </source>
</evidence>
<reference evidence="6" key="1">
    <citation type="journal article" date="2021" name="PeerJ">
        <title>Extensive microbial diversity within the chicken gut microbiome revealed by metagenomics and culture.</title>
        <authorList>
            <person name="Gilroy R."/>
            <person name="Ravi A."/>
            <person name="Getino M."/>
            <person name="Pursley I."/>
            <person name="Horton D.L."/>
            <person name="Alikhan N.F."/>
            <person name="Baker D."/>
            <person name="Gharbi K."/>
            <person name="Hall N."/>
            <person name="Watson M."/>
            <person name="Adriaenssens E.M."/>
            <person name="Foster-Nyarko E."/>
            <person name="Jarju S."/>
            <person name="Secka A."/>
            <person name="Antonio M."/>
            <person name="Oren A."/>
            <person name="Chaudhuri R.R."/>
            <person name="La Ragione R."/>
            <person name="Hildebrand F."/>
            <person name="Pallen M.J."/>
        </authorList>
    </citation>
    <scope>NUCLEOTIDE SEQUENCE</scope>
    <source>
        <strain evidence="6">14975</strain>
    </source>
</reference>
<dbReference type="InterPro" id="IPR050153">
    <property type="entry name" value="Metal_Ion_Import_ABC"/>
</dbReference>
<evidence type="ECO:0000256" key="2">
    <source>
        <dbReference type="ARBA" id="ARBA00022741"/>
    </source>
</evidence>
<protein>
    <submittedName>
        <fullName evidence="6">ATP-binding cassette domain-containing protein</fullName>
    </submittedName>
</protein>
<organism evidence="6 7">
    <name type="scientific">Candidatus Akkermansia intestinigallinarum</name>
    <dbReference type="NCBI Taxonomy" id="2838431"/>
    <lineage>
        <taxon>Bacteria</taxon>
        <taxon>Pseudomonadati</taxon>
        <taxon>Verrucomicrobiota</taxon>
        <taxon>Verrucomicrobiia</taxon>
        <taxon>Verrucomicrobiales</taxon>
        <taxon>Akkermansiaceae</taxon>
        <taxon>Akkermansia</taxon>
    </lineage>
</organism>
<dbReference type="GO" id="GO:0005524">
    <property type="term" value="F:ATP binding"/>
    <property type="evidence" value="ECO:0007669"/>
    <property type="project" value="UniProtKB-KW"/>
</dbReference>
<dbReference type="AlphaFoldDB" id="A0A9D1VAA3"/>
<evidence type="ECO:0000256" key="1">
    <source>
        <dbReference type="ARBA" id="ARBA00022448"/>
    </source>
</evidence>
<proteinExistence type="predicted"/>
<name>A0A9D1VAA3_9BACT</name>
<evidence type="ECO:0000313" key="7">
    <source>
        <dbReference type="Proteomes" id="UP000823964"/>
    </source>
</evidence>
<dbReference type="Gene3D" id="3.40.50.300">
    <property type="entry name" value="P-loop containing nucleotide triphosphate hydrolases"/>
    <property type="match status" value="1"/>
</dbReference>
<accession>A0A9D1VAA3</accession>
<dbReference type="Pfam" id="PF00005">
    <property type="entry name" value="ABC_tran"/>
    <property type="match status" value="1"/>
</dbReference>
<dbReference type="SMART" id="SM00382">
    <property type="entry name" value="AAA"/>
    <property type="match status" value="1"/>
</dbReference>
<dbReference type="PROSITE" id="PS00211">
    <property type="entry name" value="ABC_TRANSPORTER_1"/>
    <property type="match status" value="1"/>
</dbReference>
<evidence type="ECO:0000259" key="5">
    <source>
        <dbReference type="PROSITE" id="PS50893"/>
    </source>
</evidence>
<dbReference type="InterPro" id="IPR027417">
    <property type="entry name" value="P-loop_NTPase"/>
</dbReference>
<keyword evidence="3 6" id="KW-0067">ATP-binding</keyword>
<feature type="domain" description="ABC transporter" evidence="5">
    <location>
        <begin position="40"/>
        <end position="282"/>
    </location>
</feature>
<dbReference type="EMBL" id="DXFQ01000033">
    <property type="protein sequence ID" value="HIX19365.1"/>
    <property type="molecule type" value="Genomic_DNA"/>
</dbReference>
<dbReference type="InterPro" id="IPR017871">
    <property type="entry name" value="ABC_transporter-like_CS"/>
</dbReference>
<dbReference type="GO" id="GO:0016887">
    <property type="term" value="F:ATP hydrolysis activity"/>
    <property type="evidence" value="ECO:0007669"/>
    <property type="project" value="InterPro"/>
</dbReference>
<keyword evidence="1" id="KW-0813">Transport</keyword>
<feature type="region of interest" description="Disordered" evidence="4">
    <location>
        <begin position="1"/>
        <end position="24"/>
    </location>
</feature>
<dbReference type="InterPro" id="IPR003593">
    <property type="entry name" value="AAA+_ATPase"/>
</dbReference>
<dbReference type="InterPro" id="IPR003439">
    <property type="entry name" value="ABC_transporter-like_ATP-bd"/>
</dbReference>
<gene>
    <name evidence="6" type="ORF">H9862_02030</name>
</gene>
<sequence>MSPDSPKTDSPAASAAAKPAAAAPSDNAAAAPAAADDCVIRIEKARLFLSGREILHDINWQVKRGERCFILGANGAGKTTLVRMLLGYAWPLYGAKVEVLGHRFGTINLRELRKRIAWVSPLMHQWLLSDREWTGREMVLSGPDATIGLFRTPTPEEEQKAAALLASLRAQALADRPVSTMSSGEQVKVLIARALMTNPELMILDEPSVYLDIAGREFLLATIAELAQSRPELTIIFITQRIEDILPDFDCGMILRHGEIIRYGRRDEVLTEANLREAFELPIRLIRASNGRLWTVID</sequence>
<dbReference type="PROSITE" id="PS50893">
    <property type="entry name" value="ABC_TRANSPORTER_2"/>
    <property type="match status" value="1"/>
</dbReference>
<dbReference type="SUPFAM" id="SSF52540">
    <property type="entry name" value="P-loop containing nucleoside triphosphate hydrolases"/>
    <property type="match status" value="1"/>
</dbReference>
<evidence type="ECO:0000256" key="4">
    <source>
        <dbReference type="SAM" id="MobiDB-lite"/>
    </source>
</evidence>
<dbReference type="Proteomes" id="UP000823964">
    <property type="component" value="Unassembled WGS sequence"/>
</dbReference>
<evidence type="ECO:0000256" key="3">
    <source>
        <dbReference type="ARBA" id="ARBA00022840"/>
    </source>
</evidence>
<keyword evidence="2" id="KW-0547">Nucleotide-binding</keyword>
<dbReference type="PANTHER" id="PTHR42734">
    <property type="entry name" value="METAL TRANSPORT SYSTEM ATP-BINDING PROTEIN TM_0124-RELATED"/>
    <property type="match status" value="1"/>
</dbReference>
<comment type="caution">
    <text evidence="6">The sequence shown here is derived from an EMBL/GenBank/DDBJ whole genome shotgun (WGS) entry which is preliminary data.</text>
</comment>